<evidence type="ECO:0000313" key="4">
    <source>
        <dbReference type="EMBL" id="CAJ0593025.1"/>
    </source>
</evidence>
<keyword evidence="3" id="KW-0732">Signal</keyword>
<keyword evidence="2" id="KW-1133">Transmembrane helix</keyword>
<keyword evidence="2" id="KW-0812">Transmembrane</keyword>
<evidence type="ECO:0000256" key="1">
    <source>
        <dbReference type="SAM" id="MobiDB-lite"/>
    </source>
</evidence>
<feature type="compositionally biased region" description="Polar residues" evidence="1">
    <location>
        <begin position="89"/>
        <end position="103"/>
    </location>
</feature>
<keyword evidence="5" id="KW-1185">Reference proteome</keyword>
<accession>A0AA36DUP9</accession>
<protein>
    <submittedName>
        <fullName evidence="4">Uncharacterized protein</fullName>
    </submittedName>
</protein>
<feature type="signal peptide" evidence="3">
    <location>
        <begin position="1"/>
        <end position="19"/>
    </location>
</feature>
<evidence type="ECO:0000256" key="3">
    <source>
        <dbReference type="SAM" id="SignalP"/>
    </source>
</evidence>
<name>A0AA36DUP9_CYLNA</name>
<feature type="region of interest" description="Disordered" evidence="1">
    <location>
        <begin position="88"/>
        <end position="130"/>
    </location>
</feature>
<gene>
    <name evidence="4" type="ORF">CYNAS_LOCUS5008</name>
</gene>
<feature type="transmembrane region" description="Helical" evidence="2">
    <location>
        <begin position="43"/>
        <end position="76"/>
    </location>
</feature>
<comment type="caution">
    <text evidence="4">The sequence shown here is derived from an EMBL/GenBank/DDBJ whole genome shotgun (WGS) entry which is preliminary data.</text>
</comment>
<feature type="chain" id="PRO_5041419264" evidence="3">
    <location>
        <begin position="20"/>
        <end position="159"/>
    </location>
</feature>
<sequence length="159" mass="17441">MRFPLVVLLAIMGVTTVIAEEGGRAKRSYYGYDYGYGVDGDFWYAGRILGIILGLSLLLLCCCLPCVCLAGIWFLGWFGIRQRQRQRSTARNQASPPLTSGNVISHPIRYQDSPPPPRARDYSGGGGGGGVIYSAEDRYYSSSATPGDRRPDAYRASKF</sequence>
<dbReference type="EMBL" id="CATQJL010000112">
    <property type="protein sequence ID" value="CAJ0593025.1"/>
    <property type="molecule type" value="Genomic_DNA"/>
</dbReference>
<evidence type="ECO:0000313" key="5">
    <source>
        <dbReference type="Proteomes" id="UP001176961"/>
    </source>
</evidence>
<reference evidence="4" key="1">
    <citation type="submission" date="2023-07" db="EMBL/GenBank/DDBJ databases">
        <authorList>
            <consortium name="CYATHOMIX"/>
        </authorList>
    </citation>
    <scope>NUCLEOTIDE SEQUENCE</scope>
    <source>
        <strain evidence="4">N/A</strain>
    </source>
</reference>
<evidence type="ECO:0000256" key="2">
    <source>
        <dbReference type="SAM" id="Phobius"/>
    </source>
</evidence>
<keyword evidence="2" id="KW-0472">Membrane</keyword>
<dbReference type="AlphaFoldDB" id="A0AA36DUP9"/>
<dbReference type="Proteomes" id="UP001176961">
    <property type="component" value="Unassembled WGS sequence"/>
</dbReference>
<proteinExistence type="predicted"/>
<organism evidence="4 5">
    <name type="scientific">Cylicocyclus nassatus</name>
    <name type="common">Nematode worm</name>
    <dbReference type="NCBI Taxonomy" id="53992"/>
    <lineage>
        <taxon>Eukaryota</taxon>
        <taxon>Metazoa</taxon>
        <taxon>Ecdysozoa</taxon>
        <taxon>Nematoda</taxon>
        <taxon>Chromadorea</taxon>
        <taxon>Rhabditida</taxon>
        <taxon>Rhabditina</taxon>
        <taxon>Rhabditomorpha</taxon>
        <taxon>Strongyloidea</taxon>
        <taxon>Strongylidae</taxon>
        <taxon>Cylicocyclus</taxon>
    </lineage>
</organism>